<feature type="compositionally biased region" description="Basic and acidic residues" evidence="1">
    <location>
        <begin position="52"/>
        <end position="107"/>
    </location>
</feature>
<feature type="compositionally biased region" description="Basic and acidic residues" evidence="1">
    <location>
        <begin position="318"/>
        <end position="331"/>
    </location>
</feature>
<feature type="compositionally biased region" description="Acidic residues" evidence="1">
    <location>
        <begin position="209"/>
        <end position="226"/>
    </location>
</feature>
<sequence>MEEKCKSTIKGEVPVKNAELNAKTEPEEVLISDSKEEAESPYEFIERSNPPHQKESMAEEQKAEGGEKIDYAGKETRDEDKEEVTKDGEKVLKEEKRECRDEIGNKLEEDEETRIEERSKEIVDGKERGKEERKKKDEKEEKKKKKPEADGEEEEEKKKDKKEKKKKKKNKDKKCSESGEGTETENKAKEEKKKKKDKKNKEKKHIDKTDEEGGGGDDLKEDEEQTEGCPDVVSREVTVEEDLGKSEGEAEKNKKGKHKEGKEKKGKEKKVKCEKKKECGEDKHEDIGQLKHQLEKINGKIEALLEKKAFISGKIKDAEAKNGEAPEKPAAPKEVAAADTA</sequence>
<name>A0ABD3IN91_EUCGL</name>
<dbReference type="AlphaFoldDB" id="A0ABD3IN91"/>
<feature type="region of interest" description="Disordered" evidence="1">
    <location>
        <begin position="318"/>
        <end position="341"/>
    </location>
</feature>
<evidence type="ECO:0000313" key="2">
    <source>
        <dbReference type="EMBL" id="KAL3715536.1"/>
    </source>
</evidence>
<dbReference type="Proteomes" id="UP001634007">
    <property type="component" value="Unassembled WGS sequence"/>
</dbReference>
<keyword evidence="3" id="KW-1185">Reference proteome</keyword>
<feature type="compositionally biased region" description="Low complexity" evidence="1">
    <location>
        <begin position="332"/>
        <end position="341"/>
    </location>
</feature>
<feature type="compositionally biased region" description="Basic residues" evidence="1">
    <location>
        <begin position="159"/>
        <end position="172"/>
    </location>
</feature>
<feature type="compositionally biased region" description="Basic and acidic residues" evidence="1">
    <location>
        <begin position="115"/>
        <end position="141"/>
    </location>
</feature>
<organism evidence="2 3">
    <name type="scientific">Eucalyptus globulus</name>
    <name type="common">Tasmanian blue gum</name>
    <dbReference type="NCBI Taxonomy" id="34317"/>
    <lineage>
        <taxon>Eukaryota</taxon>
        <taxon>Viridiplantae</taxon>
        <taxon>Streptophyta</taxon>
        <taxon>Embryophyta</taxon>
        <taxon>Tracheophyta</taxon>
        <taxon>Spermatophyta</taxon>
        <taxon>Magnoliopsida</taxon>
        <taxon>eudicotyledons</taxon>
        <taxon>Gunneridae</taxon>
        <taxon>Pentapetalae</taxon>
        <taxon>rosids</taxon>
        <taxon>malvids</taxon>
        <taxon>Myrtales</taxon>
        <taxon>Myrtaceae</taxon>
        <taxon>Myrtoideae</taxon>
        <taxon>Eucalypteae</taxon>
        <taxon>Eucalyptus</taxon>
    </lineage>
</organism>
<reference evidence="2 3" key="1">
    <citation type="submission" date="2024-11" db="EMBL/GenBank/DDBJ databases">
        <title>Chromosome-level genome assembly of Eucalyptus globulus Labill. provides insights into its genome evolution.</title>
        <authorList>
            <person name="Li X."/>
        </authorList>
    </citation>
    <scope>NUCLEOTIDE SEQUENCE [LARGE SCALE GENOMIC DNA]</scope>
    <source>
        <strain evidence="2">CL2024</strain>
        <tissue evidence="2">Fresh tender leaves</tissue>
    </source>
</reference>
<evidence type="ECO:0000256" key="1">
    <source>
        <dbReference type="SAM" id="MobiDB-lite"/>
    </source>
</evidence>
<evidence type="ECO:0000313" key="3">
    <source>
        <dbReference type="Proteomes" id="UP001634007"/>
    </source>
</evidence>
<feature type="region of interest" description="Disordered" evidence="1">
    <location>
        <begin position="18"/>
        <end position="284"/>
    </location>
</feature>
<feature type="compositionally biased region" description="Basic residues" evidence="1">
    <location>
        <begin position="192"/>
        <end position="203"/>
    </location>
</feature>
<feature type="compositionally biased region" description="Basic and acidic residues" evidence="1">
    <location>
        <begin position="275"/>
        <end position="284"/>
    </location>
</feature>
<proteinExistence type="predicted"/>
<feature type="compositionally biased region" description="Basic and acidic residues" evidence="1">
    <location>
        <begin position="233"/>
        <end position="253"/>
    </location>
</feature>
<dbReference type="EMBL" id="JBJKBG010000011">
    <property type="protein sequence ID" value="KAL3715536.1"/>
    <property type="molecule type" value="Genomic_DNA"/>
</dbReference>
<comment type="caution">
    <text evidence="2">The sequence shown here is derived from an EMBL/GenBank/DDBJ whole genome shotgun (WGS) entry which is preliminary data.</text>
</comment>
<accession>A0ABD3IN91</accession>
<protein>
    <submittedName>
        <fullName evidence="2">Uncharacterized protein</fullName>
    </submittedName>
</protein>
<gene>
    <name evidence="2" type="ORF">ACJRO7_007292</name>
</gene>